<evidence type="ECO:0000313" key="2">
    <source>
        <dbReference type="Proteomes" id="UP001341840"/>
    </source>
</evidence>
<evidence type="ECO:0000313" key="1">
    <source>
        <dbReference type="EMBL" id="MED6190660.1"/>
    </source>
</evidence>
<reference evidence="1 2" key="1">
    <citation type="journal article" date="2023" name="Plants (Basel)">
        <title>Bridging the Gap: Combining Genomics and Transcriptomics Approaches to Understand Stylosanthes scabra, an Orphan Legume from the Brazilian Caatinga.</title>
        <authorList>
            <person name="Ferreira-Neto J.R.C."/>
            <person name="da Silva M.D."/>
            <person name="Binneck E."/>
            <person name="de Melo N.F."/>
            <person name="da Silva R.H."/>
            <person name="de Melo A.L.T.M."/>
            <person name="Pandolfi V."/>
            <person name="Bustamante F.O."/>
            <person name="Brasileiro-Vidal A.C."/>
            <person name="Benko-Iseppon A.M."/>
        </authorList>
    </citation>
    <scope>NUCLEOTIDE SEQUENCE [LARGE SCALE GENOMIC DNA]</scope>
    <source>
        <tissue evidence="1">Leaves</tissue>
    </source>
</reference>
<gene>
    <name evidence="1" type="ORF">PIB30_107952</name>
</gene>
<organism evidence="1 2">
    <name type="scientific">Stylosanthes scabra</name>
    <dbReference type="NCBI Taxonomy" id="79078"/>
    <lineage>
        <taxon>Eukaryota</taxon>
        <taxon>Viridiplantae</taxon>
        <taxon>Streptophyta</taxon>
        <taxon>Embryophyta</taxon>
        <taxon>Tracheophyta</taxon>
        <taxon>Spermatophyta</taxon>
        <taxon>Magnoliopsida</taxon>
        <taxon>eudicotyledons</taxon>
        <taxon>Gunneridae</taxon>
        <taxon>Pentapetalae</taxon>
        <taxon>rosids</taxon>
        <taxon>fabids</taxon>
        <taxon>Fabales</taxon>
        <taxon>Fabaceae</taxon>
        <taxon>Papilionoideae</taxon>
        <taxon>50 kb inversion clade</taxon>
        <taxon>dalbergioids sensu lato</taxon>
        <taxon>Dalbergieae</taxon>
        <taxon>Pterocarpus clade</taxon>
        <taxon>Stylosanthes</taxon>
    </lineage>
</organism>
<feature type="non-terminal residue" evidence="1">
    <location>
        <position position="1"/>
    </location>
</feature>
<dbReference type="EMBL" id="JASCZI010186056">
    <property type="protein sequence ID" value="MED6190660.1"/>
    <property type="molecule type" value="Genomic_DNA"/>
</dbReference>
<protein>
    <submittedName>
        <fullName evidence="1">Uncharacterized protein</fullName>
    </submittedName>
</protein>
<dbReference type="Proteomes" id="UP001341840">
    <property type="component" value="Unassembled WGS sequence"/>
</dbReference>
<accession>A0ABU6X080</accession>
<comment type="caution">
    <text evidence="1">The sequence shown here is derived from an EMBL/GenBank/DDBJ whole genome shotgun (WGS) entry which is preliminary data.</text>
</comment>
<name>A0ABU6X080_9FABA</name>
<sequence length="85" mass="9989">REKYKKLKKKQKAYMSWENEDDSSTDSDDDEVANICLMTNDEEVSDLNFCEDELQESYDNLLEEFIKVSREITATKTIQNLGKLK</sequence>
<keyword evidence="2" id="KW-1185">Reference proteome</keyword>
<proteinExistence type="predicted"/>